<organism evidence="1 2">
    <name type="scientific">Panagrolaimus davidi</name>
    <dbReference type="NCBI Taxonomy" id="227884"/>
    <lineage>
        <taxon>Eukaryota</taxon>
        <taxon>Metazoa</taxon>
        <taxon>Ecdysozoa</taxon>
        <taxon>Nematoda</taxon>
        <taxon>Chromadorea</taxon>
        <taxon>Rhabditida</taxon>
        <taxon>Tylenchina</taxon>
        <taxon>Panagrolaimomorpha</taxon>
        <taxon>Panagrolaimoidea</taxon>
        <taxon>Panagrolaimidae</taxon>
        <taxon>Panagrolaimus</taxon>
    </lineage>
</organism>
<reference evidence="2" key="1">
    <citation type="submission" date="2022-11" db="UniProtKB">
        <authorList>
            <consortium name="WormBaseParasite"/>
        </authorList>
    </citation>
    <scope>IDENTIFICATION</scope>
</reference>
<evidence type="ECO:0000313" key="1">
    <source>
        <dbReference type="Proteomes" id="UP000887578"/>
    </source>
</evidence>
<evidence type="ECO:0000313" key="2">
    <source>
        <dbReference type="WBParaSite" id="PDA_v2.g12911.t1"/>
    </source>
</evidence>
<dbReference type="WBParaSite" id="PDA_v2.g12911.t1">
    <property type="protein sequence ID" value="PDA_v2.g12911.t1"/>
    <property type="gene ID" value="PDA_v2.g12911"/>
</dbReference>
<name>A0A914P4U7_9BILA</name>
<sequence length="220" mass="25618">MGKLIYSGEWDISHSYRTKKSKRKERYIQKKYYDELFTPSIFNCLKSFGSENKIYHFLKPFEAGEYLYIRTNQNHTTFPNGIITLRLQETPCTDSDISLYMLHSSENFNAATKVNDSQQLNNNLIQNYPKLPTWSRYNNQWNGGNVSSAGYIRYYNYGPTNLFIYYSSSSTLEVNSGNNMDQKIHLQNDAAIKYLIINDPLSLIFDIFVTPKVLSSHSLF</sequence>
<dbReference type="Proteomes" id="UP000887578">
    <property type="component" value="Unplaced"/>
</dbReference>
<protein>
    <submittedName>
        <fullName evidence="2">Uncharacterized protein</fullName>
    </submittedName>
</protein>
<dbReference type="AlphaFoldDB" id="A0A914P4U7"/>
<keyword evidence="1" id="KW-1185">Reference proteome</keyword>
<accession>A0A914P4U7</accession>
<proteinExistence type="predicted"/>